<dbReference type="InterPro" id="IPR011626">
    <property type="entry name" value="Alpha-macroglobulin_TED"/>
</dbReference>
<protein>
    <recommendedName>
        <fullName evidence="5">Alpha-macroglobulin receptor-binding domain-containing protein</fullName>
    </recommendedName>
</protein>
<dbReference type="InterPro" id="IPR048848">
    <property type="entry name" value="C3_CUB2"/>
</dbReference>
<dbReference type="InterPro" id="IPR050473">
    <property type="entry name" value="A2M/Complement_sys"/>
</dbReference>
<dbReference type="SMART" id="SM01361">
    <property type="entry name" value="A2M_recep"/>
    <property type="match status" value="1"/>
</dbReference>
<sequence length="471" mass="53468">MWEDTNLPECPAENKHCESTSVIRNIYLKDSITFWEIRAISLSKIHGICVADPFEMIVLKEFFIDLKLPYSAVRNEQLEVKAILHNNSEDPITVCVELMENDEVCSSASKKGKYRQERSVNSLPGSMAKAVAYLEKRLPHLTNPYAVAMISYALANAAKLNKETLLKFASPQLDHWPVPGGHQYTLEATSYALLALVKVKAFEEAGPIVRWLNKQKKVGGGYGSTQSTIMVFQAVAEYWSHVKDLKDFDLNINLEVAGRASVTKWFINNKNQFLTRTDKVNSIDKDLTVKASGSGEATLSVVTLYYALPEEKDSDCESFDLSVTLTKMDKTSHEDAKESFMLTIDMLYRNSERDATMSILDIGLLTGFIVDTDDLKMLSMGRERYIEKFEMNKVLSEKGSLILYLDKVSHKLQDRISFKIHRVQEVGVLQPAAVSVYEYYNKKNCRDEFAHLEYILLETAVNYVHRAFKKS</sequence>
<dbReference type="Gene3D" id="2.60.40.10">
    <property type="entry name" value="Immunoglobulins"/>
    <property type="match status" value="1"/>
</dbReference>
<dbReference type="Gene3D" id="2.60.40.690">
    <property type="entry name" value="Alpha-macroglobulin, receptor-binding domain"/>
    <property type="match status" value="1"/>
</dbReference>
<evidence type="ECO:0000259" key="1">
    <source>
        <dbReference type="SMART" id="SM01360"/>
    </source>
</evidence>
<reference evidence="3" key="2">
    <citation type="submission" date="2025-08" db="UniProtKB">
        <authorList>
            <consortium name="Ensembl"/>
        </authorList>
    </citation>
    <scope>IDENTIFICATION</scope>
</reference>
<dbReference type="Gene3D" id="1.50.10.20">
    <property type="match status" value="1"/>
</dbReference>
<dbReference type="GO" id="GO:0004866">
    <property type="term" value="F:endopeptidase inhibitor activity"/>
    <property type="evidence" value="ECO:0007669"/>
    <property type="project" value="InterPro"/>
</dbReference>
<keyword evidence="4" id="KW-1185">Reference proteome</keyword>
<dbReference type="Pfam" id="PF07678">
    <property type="entry name" value="TED_complement"/>
    <property type="match status" value="1"/>
</dbReference>
<feature type="domain" description="Alpha-macroglobulin receptor-binding" evidence="2">
    <location>
        <begin position="355"/>
        <end position="449"/>
    </location>
</feature>
<proteinExistence type="predicted"/>
<dbReference type="PANTHER" id="PTHR11412:SF81">
    <property type="entry name" value="COMPLEMENT C3"/>
    <property type="match status" value="1"/>
</dbReference>
<dbReference type="InterPro" id="IPR008930">
    <property type="entry name" value="Terpenoid_cyclase/PrenylTrfase"/>
</dbReference>
<dbReference type="InterPro" id="IPR013783">
    <property type="entry name" value="Ig-like_fold"/>
</dbReference>
<dbReference type="GO" id="GO:0005615">
    <property type="term" value="C:extracellular space"/>
    <property type="evidence" value="ECO:0007669"/>
    <property type="project" value="InterPro"/>
</dbReference>
<dbReference type="SUPFAM" id="SSF48239">
    <property type="entry name" value="Terpenoid cyclases/Protein prenyltransferases"/>
    <property type="match status" value="1"/>
</dbReference>
<dbReference type="Proteomes" id="UP000694395">
    <property type="component" value="Chromosome 2"/>
</dbReference>
<dbReference type="Gene3D" id="2.60.120.1540">
    <property type="match status" value="1"/>
</dbReference>
<dbReference type="SMART" id="SM01360">
    <property type="entry name" value="A2M"/>
    <property type="match status" value="1"/>
</dbReference>
<dbReference type="InterPro" id="IPR009048">
    <property type="entry name" value="A-macroglobulin_rcpt-bd"/>
</dbReference>
<dbReference type="Gene3D" id="2.20.130.20">
    <property type="match status" value="1"/>
</dbReference>
<dbReference type="Pfam" id="PF07677">
    <property type="entry name" value="A2M_recep"/>
    <property type="match status" value="1"/>
</dbReference>
<dbReference type="InterPro" id="IPR036595">
    <property type="entry name" value="A-macroglobulin_rcpt-bd_sf"/>
</dbReference>
<dbReference type="AlphaFoldDB" id="A0A8C7W8R8"/>
<dbReference type="InterPro" id="IPR001599">
    <property type="entry name" value="Macroglobln_a2"/>
</dbReference>
<evidence type="ECO:0008006" key="5">
    <source>
        <dbReference type="Google" id="ProtNLM"/>
    </source>
</evidence>
<name>A0A8C7W8R8_ONCMY</name>
<dbReference type="Pfam" id="PF00207">
    <property type="entry name" value="A2M"/>
    <property type="match status" value="1"/>
</dbReference>
<evidence type="ECO:0000313" key="3">
    <source>
        <dbReference type="Ensembl" id="ENSOMYP00000082365.2"/>
    </source>
</evidence>
<feature type="domain" description="Alpha-2-macroglobulin" evidence="1">
    <location>
        <begin position="1"/>
        <end position="98"/>
    </location>
</feature>
<dbReference type="Pfam" id="PF21308">
    <property type="entry name" value="C3_CUB2"/>
    <property type="match status" value="1"/>
</dbReference>
<accession>A0A8C7W8R8</accession>
<reference evidence="3" key="1">
    <citation type="submission" date="2020-07" db="EMBL/GenBank/DDBJ databases">
        <title>A long reads based de novo assembly of the rainbow trout Arlee double haploid line genome.</title>
        <authorList>
            <person name="Gao G."/>
            <person name="Palti Y."/>
        </authorList>
    </citation>
    <scope>NUCLEOTIDE SEQUENCE [LARGE SCALE GENOMIC DNA]</scope>
</reference>
<organism evidence="3 4">
    <name type="scientific">Oncorhynchus mykiss</name>
    <name type="common">Rainbow trout</name>
    <name type="synonym">Salmo gairdneri</name>
    <dbReference type="NCBI Taxonomy" id="8022"/>
    <lineage>
        <taxon>Eukaryota</taxon>
        <taxon>Metazoa</taxon>
        <taxon>Chordata</taxon>
        <taxon>Craniata</taxon>
        <taxon>Vertebrata</taxon>
        <taxon>Euteleostomi</taxon>
        <taxon>Actinopterygii</taxon>
        <taxon>Neopterygii</taxon>
        <taxon>Teleostei</taxon>
        <taxon>Protacanthopterygii</taxon>
        <taxon>Salmoniformes</taxon>
        <taxon>Salmonidae</taxon>
        <taxon>Salmoninae</taxon>
        <taxon>Oncorhynchus</taxon>
    </lineage>
</organism>
<evidence type="ECO:0000313" key="4">
    <source>
        <dbReference type="Proteomes" id="UP000694395"/>
    </source>
</evidence>
<dbReference type="Ensembl" id="ENSOMYT00000089738.2">
    <property type="protein sequence ID" value="ENSOMYP00000082365.2"/>
    <property type="gene ID" value="ENSOMYG00000038029.2"/>
</dbReference>
<dbReference type="SUPFAM" id="SSF49410">
    <property type="entry name" value="Alpha-macroglobulin receptor domain"/>
    <property type="match status" value="1"/>
</dbReference>
<dbReference type="GeneTree" id="ENSGT00940000154063"/>
<reference evidence="3" key="3">
    <citation type="submission" date="2025-09" db="UniProtKB">
        <authorList>
            <consortium name="Ensembl"/>
        </authorList>
    </citation>
    <scope>IDENTIFICATION</scope>
</reference>
<dbReference type="PANTHER" id="PTHR11412">
    <property type="entry name" value="MACROGLOBULIN / COMPLEMENT"/>
    <property type="match status" value="1"/>
</dbReference>
<evidence type="ECO:0000259" key="2">
    <source>
        <dbReference type="SMART" id="SM01361"/>
    </source>
</evidence>